<dbReference type="SUPFAM" id="SSF55874">
    <property type="entry name" value="ATPase domain of HSP90 chaperone/DNA topoisomerase II/histidine kinase"/>
    <property type="match status" value="1"/>
</dbReference>
<dbReference type="CDD" id="cd00082">
    <property type="entry name" value="HisKA"/>
    <property type="match status" value="1"/>
</dbReference>
<feature type="coiled-coil region" evidence="6">
    <location>
        <begin position="160"/>
        <end position="208"/>
    </location>
</feature>
<evidence type="ECO:0000256" key="5">
    <source>
        <dbReference type="ARBA" id="ARBA00023012"/>
    </source>
</evidence>
<dbReference type="EC" id="2.7.13.3" evidence="2"/>
<comment type="catalytic activity">
    <reaction evidence="1">
        <text>ATP + protein L-histidine = ADP + protein N-phospho-L-histidine.</text>
        <dbReference type="EC" id="2.7.13.3"/>
    </reaction>
</comment>
<dbReference type="PROSITE" id="PS50109">
    <property type="entry name" value="HIS_KIN"/>
    <property type="match status" value="1"/>
</dbReference>
<gene>
    <name evidence="8" type="ORF">F6J89_16450</name>
</gene>
<dbReference type="PANTHER" id="PTHR43065">
    <property type="entry name" value="SENSOR HISTIDINE KINASE"/>
    <property type="match status" value="1"/>
</dbReference>
<dbReference type="InterPro" id="IPR003661">
    <property type="entry name" value="HisK_dim/P_dom"/>
</dbReference>
<keyword evidence="5" id="KW-0902">Two-component regulatory system</keyword>
<dbReference type="SMART" id="SM00387">
    <property type="entry name" value="HATPase_c"/>
    <property type="match status" value="1"/>
</dbReference>
<dbReference type="Pfam" id="PF02518">
    <property type="entry name" value="HATPase_c"/>
    <property type="match status" value="1"/>
</dbReference>
<evidence type="ECO:0000256" key="6">
    <source>
        <dbReference type="SAM" id="Coils"/>
    </source>
</evidence>
<evidence type="ECO:0000259" key="7">
    <source>
        <dbReference type="PROSITE" id="PS50109"/>
    </source>
</evidence>
<dbReference type="SMART" id="SM00388">
    <property type="entry name" value="HisKA"/>
    <property type="match status" value="1"/>
</dbReference>
<dbReference type="InterPro" id="IPR004358">
    <property type="entry name" value="Sig_transdc_His_kin-like_C"/>
</dbReference>
<reference evidence="8" key="1">
    <citation type="submission" date="2019-11" db="EMBL/GenBank/DDBJ databases">
        <title>Genomic insights into an expanded diversity of filamentous marine cyanobacteria reveals the extraordinary biosynthetic potential of Moorea and Okeania.</title>
        <authorList>
            <person name="Ferreira Leao T."/>
            <person name="Wang M."/>
            <person name="Moss N."/>
            <person name="Da Silva R."/>
            <person name="Sanders J."/>
            <person name="Nurk S."/>
            <person name="Gurevich A."/>
            <person name="Humphrey G."/>
            <person name="Reher R."/>
            <person name="Zhu Q."/>
            <person name="Belda-Ferre P."/>
            <person name="Glukhov E."/>
            <person name="Rex R."/>
            <person name="Dorrestein P.C."/>
            <person name="Knight R."/>
            <person name="Pevzner P."/>
            <person name="Gerwick W.H."/>
            <person name="Gerwick L."/>
        </authorList>
    </citation>
    <scope>NUCLEOTIDE SEQUENCE</scope>
    <source>
        <strain evidence="8">SIO1C4</strain>
    </source>
</reference>
<feature type="domain" description="Histidine kinase" evidence="7">
    <location>
        <begin position="217"/>
        <end position="479"/>
    </location>
</feature>
<dbReference type="InterPro" id="IPR005467">
    <property type="entry name" value="His_kinase_dom"/>
</dbReference>
<keyword evidence="3" id="KW-0597">Phosphoprotein</keyword>
<evidence type="ECO:0000313" key="8">
    <source>
        <dbReference type="EMBL" id="NER29172.1"/>
    </source>
</evidence>
<dbReference type="Gene3D" id="1.10.287.130">
    <property type="match status" value="1"/>
</dbReference>
<keyword evidence="4" id="KW-0418">Kinase</keyword>
<dbReference type="InterPro" id="IPR036097">
    <property type="entry name" value="HisK_dim/P_sf"/>
</dbReference>
<dbReference type="SUPFAM" id="SSF55781">
    <property type="entry name" value="GAF domain-like"/>
    <property type="match status" value="1"/>
</dbReference>
<dbReference type="InterPro" id="IPR003018">
    <property type="entry name" value="GAF"/>
</dbReference>
<comment type="caution">
    <text evidence="8">The sequence shown here is derived from an EMBL/GenBank/DDBJ whole genome shotgun (WGS) entry which is preliminary data.</text>
</comment>
<dbReference type="PANTHER" id="PTHR43065:SF50">
    <property type="entry name" value="HISTIDINE KINASE"/>
    <property type="match status" value="1"/>
</dbReference>
<evidence type="ECO:0000256" key="4">
    <source>
        <dbReference type="ARBA" id="ARBA00022777"/>
    </source>
</evidence>
<dbReference type="GO" id="GO:0000155">
    <property type="term" value="F:phosphorelay sensor kinase activity"/>
    <property type="evidence" value="ECO:0007669"/>
    <property type="project" value="InterPro"/>
</dbReference>
<dbReference type="EMBL" id="JAAHFQ010000320">
    <property type="protein sequence ID" value="NER29172.1"/>
    <property type="molecule type" value="Genomic_DNA"/>
</dbReference>
<protein>
    <recommendedName>
        <fullName evidence="2">histidine kinase</fullName>
        <ecNumber evidence="2">2.7.13.3</ecNumber>
    </recommendedName>
</protein>
<keyword evidence="6" id="KW-0175">Coiled coil</keyword>
<proteinExistence type="predicted"/>
<evidence type="ECO:0000256" key="2">
    <source>
        <dbReference type="ARBA" id="ARBA00012438"/>
    </source>
</evidence>
<dbReference type="Pfam" id="PF01590">
    <property type="entry name" value="GAF"/>
    <property type="match status" value="1"/>
</dbReference>
<sequence>MVGSITDISDRQHREEALRLIVEGTAATTGREFFRTCTRYLAQVLQVRCASVTELANEEKTRVKTLAFWTGESFREEFEYELSGSPCEQVLLGLNCYYQSGVQEHFPHAQNLVNLEVQSYLGIPLVDSAGKILGHLAVMDDVPISNNPDKDLILRIFAARAGAELERKIAEEALQKSEARERDKASELKLTLEELKRTQAQLIQAEKMSSLGQMLAGVAHEINNPVNFIYGNITPANQYFQDLVRLIELYQQSFPNATPEIRQLATEIDLDFLVEDWQKLSSSIKMGAERIRQIVLSLRNFSRVDGCEVKLVDIHEGIDNTLLILQNRLRAVGNRPEIEVIKEYAPLPKVKCYASELNQVFMNLLSNAIDALELQLAVLPKIKICTEIKNHESLLNCDSQLLNVASVVIRIADNGSGISEEVKKQIFDPFFTTKPVGRGTGLGLAISYQIVVEKHGGQLRCISSPGKGTEFVVEIPLESKSAISNK</sequence>
<organism evidence="8">
    <name type="scientific">Symploca sp. SIO1C4</name>
    <dbReference type="NCBI Taxonomy" id="2607765"/>
    <lineage>
        <taxon>Bacteria</taxon>
        <taxon>Bacillati</taxon>
        <taxon>Cyanobacteriota</taxon>
        <taxon>Cyanophyceae</taxon>
        <taxon>Coleofasciculales</taxon>
        <taxon>Coleofasciculaceae</taxon>
        <taxon>Symploca</taxon>
    </lineage>
</organism>
<evidence type="ECO:0000256" key="1">
    <source>
        <dbReference type="ARBA" id="ARBA00000085"/>
    </source>
</evidence>
<evidence type="ECO:0000256" key="3">
    <source>
        <dbReference type="ARBA" id="ARBA00022553"/>
    </source>
</evidence>
<dbReference type="AlphaFoldDB" id="A0A6B3NEU8"/>
<dbReference type="PRINTS" id="PR00344">
    <property type="entry name" value="BCTRLSENSOR"/>
</dbReference>
<accession>A0A6B3NEU8</accession>
<dbReference type="Gene3D" id="3.30.565.10">
    <property type="entry name" value="Histidine kinase-like ATPase, C-terminal domain"/>
    <property type="match status" value="1"/>
</dbReference>
<dbReference type="InterPro" id="IPR029016">
    <property type="entry name" value="GAF-like_dom_sf"/>
</dbReference>
<name>A0A6B3NEU8_9CYAN</name>
<dbReference type="Gene3D" id="3.30.450.40">
    <property type="match status" value="1"/>
</dbReference>
<dbReference type="InterPro" id="IPR003594">
    <property type="entry name" value="HATPase_dom"/>
</dbReference>
<keyword evidence="4" id="KW-0808">Transferase</keyword>
<dbReference type="InterPro" id="IPR036890">
    <property type="entry name" value="HATPase_C_sf"/>
</dbReference>
<dbReference type="SMART" id="SM00065">
    <property type="entry name" value="GAF"/>
    <property type="match status" value="1"/>
</dbReference>
<dbReference type="SUPFAM" id="SSF47384">
    <property type="entry name" value="Homodimeric domain of signal transducing histidine kinase"/>
    <property type="match status" value="1"/>
</dbReference>